<feature type="region of interest" description="Disordered" evidence="1">
    <location>
        <begin position="841"/>
        <end position="864"/>
    </location>
</feature>
<dbReference type="PANTHER" id="PTHR46333">
    <property type="entry name" value="CYTOKINESIS PROTEIN 3"/>
    <property type="match status" value="1"/>
</dbReference>
<dbReference type="SMART" id="SM00460">
    <property type="entry name" value="TGc"/>
    <property type="match status" value="1"/>
</dbReference>
<dbReference type="GO" id="GO:0005737">
    <property type="term" value="C:cytoplasm"/>
    <property type="evidence" value="ECO:0007669"/>
    <property type="project" value="TreeGrafter"/>
</dbReference>
<comment type="caution">
    <text evidence="3">The sequence shown here is derived from an EMBL/GenBank/DDBJ whole genome shotgun (WGS) entry which is preliminary data.</text>
</comment>
<dbReference type="InterPro" id="IPR056564">
    <property type="entry name" value="Ig-like_KY"/>
</dbReference>
<protein>
    <submittedName>
        <fullName evidence="3">Kyphoscoliosis peptidase like protein</fullName>
    </submittedName>
</protein>
<dbReference type="Proteomes" id="UP000807504">
    <property type="component" value="Unassembled WGS sequence"/>
</dbReference>
<dbReference type="InterPro" id="IPR038765">
    <property type="entry name" value="Papain-like_cys_pep_sf"/>
</dbReference>
<dbReference type="InterPro" id="IPR052557">
    <property type="entry name" value="CAP/Cytokinesis_protein"/>
</dbReference>
<evidence type="ECO:0000313" key="3">
    <source>
        <dbReference type="EMBL" id="KAF8786608.1"/>
    </source>
</evidence>
<dbReference type="Gene3D" id="3.10.620.30">
    <property type="match status" value="1"/>
</dbReference>
<name>A0A8T0F8G2_ARGBR</name>
<dbReference type="InterPro" id="IPR002931">
    <property type="entry name" value="Transglutaminase-like"/>
</dbReference>
<feature type="region of interest" description="Disordered" evidence="1">
    <location>
        <begin position="128"/>
        <end position="149"/>
    </location>
</feature>
<accession>A0A8T0F8G2</accession>
<evidence type="ECO:0000313" key="4">
    <source>
        <dbReference type="Proteomes" id="UP000807504"/>
    </source>
</evidence>
<evidence type="ECO:0000259" key="2">
    <source>
        <dbReference type="SMART" id="SM00460"/>
    </source>
</evidence>
<feature type="domain" description="Transglutaminase-like" evidence="2">
    <location>
        <begin position="470"/>
        <end position="540"/>
    </location>
</feature>
<reference evidence="3" key="1">
    <citation type="journal article" date="2020" name="bioRxiv">
        <title>Chromosome-level reference genome of the European wasp spider Argiope bruennichi: a resource for studies on range expansion and evolutionary adaptation.</title>
        <authorList>
            <person name="Sheffer M.M."/>
            <person name="Hoppe A."/>
            <person name="Krehenwinkel H."/>
            <person name="Uhl G."/>
            <person name="Kuss A.W."/>
            <person name="Jensen L."/>
            <person name="Jensen C."/>
            <person name="Gillespie R.G."/>
            <person name="Hoff K.J."/>
            <person name="Prost S."/>
        </authorList>
    </citation>
    <scope>NUCLEOTIDE SEQUENCE</scope>
</reference>
<proteinExistence type="predicted"/>
<organism evidence="3 4">
    <name type="scientific">Argiope bruennichi</name>
    <name type="common">Wasp spider</name>
    <name type="synonym">Aranea bruennichi</name>
    <dbReference type="NCBI Taxonomy" id="94029"/>
    <lineage>
        <taxon>Eukaryota</taxon>
        <taxon>Metazoa</taxon>
        <taxon>Ecdysozoa</taxon>
        <taxon>Arthropoda</taxon>
        <taxon>Chelicerata</taxon>
        <taxon>Arachnida</taxon>
        <taxon>Araneae</taxon>
        <taxon>Araneomorphae</taxon>
        <taxon>Entelegynae</taxon>
        <taxon>Araneoidea</taxon>
        <taxon>Araneidae</taxon>
        <taxon>Argiope</taxon>
    </lineage>
</organism>
<keyword evidence="4" id="KW-1185">Reference proteome</keyword>
<dbReference type="Pfam" id="PF23265">
    <property type="entry name" value="Ig-like_KY"/>
    <property type="match status" value="2"/>
</dbReference>
<gene>
    <name evidence="3" type="ORF">HNY73_008300</name>
</gene>
<sequence length="864" mass="98556">MGCGSSRRIQAITSTPIQNSANHNKDMVLPVAWMSQAKKAVPISANASAQTDACSRMSDTDAQTDIELTPIMGWDTRDVETQTPVDEGFDSLDRILAKADQFLLMPKYRSDHFVTTCVDASVQTTYSRAEESTQTDPEPSRDDYGQDVKENGSFDSIFADLSNKYDTENRIDDLLARSTKMSSMESQTEPVNRGAVSPQLMDNTQNVQQTSHGTLYGKESNPEQGILSEAARPYVVETFWDTLERQVESYQSPSKNAQSPQRFLGEAYTLLSQALLDRMIKNAEQPCQSCLARRAKAANTADSEAAGVLYMSELLSPFAHLEKELGSGAFEDSRLSKDAVQDGITRLLMDVEDSLSKHAVLDYALKMNLREIGVQTDNDPITDEAPEYAARPPPCKKQEMIPDMNVFEEIDKHATEAPESTKSSLRNLVNYLCAAAENDLFKVRAFFRWISNNITYDWKYMDVKLGADQVLVQGEGVCKDYCKLFGEMCKLANIRVKRIHGFAKGFDYRPGHQFHPGEDITHAWNAVFIFGAWRLIDVTWGTGYTDHTGKFQRKLNEHFFLTDPEVLIWTHFPYSEMESNYSRWQLLDKPLKLDEFNALPKVTPFFFEYNLRIRSRPQNPVVFRFQTELKITAHKPTRYKYKLYSVEDRENGALNNYVFCQLKEDRLLGSFAISPPSEGMYYFKVYARPEWQMYEDTTLKNVAIFLLECLKAKKHINPYPLHDVPWGPAQSFYDFKMKLINQVGPVIVTWGGKRKLTLETATVMLITQQLFDANNKEMDTRGIISREDSDIRITFTITPPRTGYFKLLIFGIPKPKLKGKWRLPLLASFLIDCKLTKNPGDDDPYNSNTKKDTKKKRMRVPTVR</sequence>
<dbReference type="SUPFAM" id="SSF54001">
    <property type="entry name" value="Cysteine proteinases"/>
    <property type="match status" value="1"/>
</dbReference>
<feature type="compositionally biased region" description="Basic residues" evidence="1">
    <location>
        <begin position="852"/>
        <end position="864"/>
    </location>
</feature>
<dbReference type="EMBL" id="JABXBU010000015">
    <property type="protein sequence ID" value="KAF8786608.1"/>
    <property type="molecule type" value="Genomic_DNA"/>
</dbReference>
<evidence type="ECO:0000256" key="1">
    <source>
        <dbReference type="SAM" id="MobiDB-lite"/>
    </source>
</evidence>
<dbReference type="PANTHER" id="PTHR46333:SF2">
    <property type="entry name" value="CYTOKINESIS PROTEIN 3"/>
    <property type="match status" value="1"/>
</dbReference>
<dbReference type="AlphaFoldDB" id="A0A8T0F8G2"/>
<feature type="compositionally biased region" description="Basic and acidic residues" evidence="1">
    <location>
        <begin position="138"/>
        <end position="149"/>
    </location>
</feature>
<dbReference type="Pfam" id="PF01841">
    <property type="entry name" value="Transglut_core"/>
    <property type="match status" value="1"/>
</dbReference>
<reference evidence="3" key="2">
    <citation type="submission" date="2020-06" db="EMBL/GenBank/DDBJ databases">
        <authorList>
            <person name="Sheffer M."/>
        </authorList>
    </citation>
    <scope>NUCLEOTIDE SEQUENCE</scope>
</reference>
<feature type="compositionally biased region" description="Polar residues" evidence="1">
    <location>
        <begin position="128"/>
        <end position="137"/>
    </location>
</feature>